<accession>K5VQW1</accession>
<dbReference type="KEGG" id="pco:PHACADRAFT_33683"/>
<dbReference type="Pfam" id="PF18758">
    <property type="entry name" value="KDZ"/>
    <property type="match status" value="1"/>
</dbReference>
<proteinExistence type="predicted"/>
<dbReference type="OrthoDB" id="3257768at2759"/>
<gene>
    <name evidence="1" type="ORF">PHACADRAFT_33683</name>
</gene>
<dbReference type="STRING" id="650164.K5VQW1"/>
<name>K5VQW1_PHACS</name>
<organism evidence="1 2">
    <name type="scientific">Phanerochaete carnosa (strain HHB-10118-sp)</name>
    <name type="common">White-rot fungus</name>
    <name type="synonym">Peniophora carnosa</name>
    <dbReference type="NCBI Taxonomy" id="650164"/>
    <lineage>
        <taxon>Eukaryota</taxon>
        <taxon>Fungi</taxon>
        <taxon>Dikarya</taxon>
        <taxon>Basidiomycota</taxon>
        <taxon>Agaricomycotina</taxon>
        <taxon>Agaricomycetes</taxon>
        <taxon>Polyporales</taxon>
        <taxon>Phanerochaetaceae</taxon>
        <taxon>Phanerochaete</taxon>
    </lineage>
</organism>
<dbReference type="InterPro" id="IPR040521">
    <property type="entry name" value="KDZ"/>
</dbReference>
<reference evidence="1 2" key="1">
    <citation type="journal article" date="2012" name="BMC Genomics">
        <title>Comparative genomics of the white-rot fungi, Phanerochaete carnosa and P. chrysosporium, to elucidate the genetic basis of the distinct wood types they colonize.</title>
        <authorList>
            <person name="Suzuki H."/>
            <person name="MacDonald J."/>
            <person name="Syed K."/>
            <person name="Salamov A."/>
            <person name="Hori C."/>
            <person name="Aerts A."/>
            <person name="Henrissat B."/>
            <person name="Wiebenga A."/>
            <person name="vanKuyk P.A."/>
            <person name="Barry K."/>
            <person name="Lindquist E."/>
            <person name="LaButti K."/>
            <person name="Lapidus A."/>
            <person name="Lucas S."/>
            <person name="Coutinho P."/>
            <person name="Gong Y."/>
            <person name="Samejima M."/>
            <person name="Mahadevan R."/>
            <person name="Abou-Zaid M."/>
            <person name="de Vries R.P."/>
            <person name="Igarashi K."/>
            <person name="Yadav J.S."/>
            <person name="Grigoriev I.V."/>
            <person name="Master E.R."/>
        </authorList>
    </citation>
    <scope>NUCLEOTIDE SEQUENCE [LARGE SCALE GENOMIC DNA]</scope>
    <source>
        <strain evidence="1 2">HHB-10118-sp</strain>
    </source>
</reference>
<protein>
    <recommendedName>
        <fullName evidence="3">CxC2-like cysteine cluster KDZ transposase-associated domain-containing protein</fullName>
    </recommendedName>
</protein>
<dbReference type="GeneID" id="18919840"/>
<dbReference type="RefSeq" id="XP_007402489.1">
    <property type="nucleotide sequence ID" value="XM_007402427.1"/>
</dbReference>
<dbReference type="HOGENOM" id="CLU_003703_13_3_1"/>
<dbReference type="EMBL" id="JH930619">
    <property type="protein sequence ID" value="EKM48959.1"/>
    <property type="molecule type" value="Genomic_DNA"/>
</dbReference>
<evidence type="ECO:0008006" key="3">
    <source>
        <dbReference type="Google" id="ProtNLM"/>
    </source>
</evidence>
<dbReference type="AlphaFoldDB" id="K5VQW1"/>
<keyword evidence="2" id="KW-1185">Reference proteome</keyword>
<sequence>MSNDLRFVYALIVAINTNFHLKRRAVSNNARDPGLMSGQRILRVRVEVCRLRRSMAHANTKFNCGYTTTGVSLALCACHGMILPNGVGDLQKGERYCNMDFISMSVLSLFSKRGLTVLSYNIACQWEQFIRGHIVHRNFLMHLCIELLTTNNLRFVIPKYHFWGHKGKDHSRYLLNLVRGIGHTDSEEVERNWWWHNATVASTHEMGSGSWHDTFEDHFQWSNFEKFVGMGRTLARKLKCALRGYAFHDRLWKQFSEDIPTADMKRWVGEVAAWETNMSRDDPYHLEPSGLTKTQIKAQLAEEEDTEAVKGNTSLHKVTSSSMVVELLGIEDLQHRFLLKYPIVTKETCSLVLNIVDRWAVIRRCLQATHEIQAVYMPSVLKLVASDAQHSGSSMPSSMPASELAARNTRITIGDVNGNPEHQRLFLPSKLADEDLEACVAGLAPIEDCLREGQMRSALDSLHVQLHVRSRLIAFKARNSQGQRENLRLIQKIEACEAKIKVLVAKYRRAHVAKVALVGPGLWKDEWPLLKDRDVCGLSEMEPQVDGDDEPLSRHRQNTEGSHVLSWIWLNICWQQTLGPSGTPRMTEALCVEWLRARSRVMRFKEEILYLHEEHR</sequence>
<evidence type="ECO:0000313" key="1">
    <source>
        <dbReference type="EMBL" id="EKM48959.1"/>
    </source>
</evidence>
<evidence type="ECO:0000313" key="2">
    <source>
        <dbReference type="Proteomes" id="UP000008370"/>
    </source>
</evidence>
<dbReference type="Proteomes" id="UP000008370">
    <property type="component" value="Unassembled WGS sequence"/>
</dbReference>
<dbReference type="InParanoid" id="K5VQW1"/>